<protein>
    <submittedName>
        <fullName evidence="6">ABC transporter ATP-binding protein</fullName>
    </submittedName>
</protein>
<dbReference type="InterPro" id="IPR051120">
    <property type="entry name" value="ABC_AA/LPS_Transport"/>
</dbReference>
<evidence type="ECO:0000313" key="6">
    <source>
        <dbReference type="EMBL" id="GLS14171.1"/>
    </source>
</evidence>
<evidence type="ECO:0000256" key="1">
    <source>
        <dbReference type="ARBA" id="ARBA00022448"/>
    </source>
</evidence>
<sequence>MTAPTTLHPAAAPVAPAAPTEVALKARGLSVVFGGLTAVDALDLDIRNHSIHAIIGPNGAGKTTAVNALSGFQAPTRGQVWIGTATRPRWSAHQMAQAGLARTFQNIRLFGGMTVLETVLVGAHKRFGSTLPALLWRSARARAEEQHEETRARELIRFVGLPDTAVLQPASSLSYGNQRRVEIARALMSSPAVLLLDEPLAGMNVSEKAEVSALIRAIRQQGTAVLLIEHDMDVIRSLAERVTVMHRGRKLTEGSAAEVLADQRVQDAYLGKVQ</sequence>
<dbReference type="Gene3D" id="3.40.50.300">
    <property type="entry name" value="P-loop containing nucleotide triphosphate hydrolases"/>
    <property type="match status" value="1"/>
</dbReference>
<keyword evidence="7" id="KW-1185">Reference proteome</keyword>
<proteinExistence type="predicted"/>
<keyword evidence="3" id="KW-0547">Nucleotide-binding</keyword>
<dbReference type="RefSeq" id="WP_284307351.1">
    <property type="nucleotide sequence ID" value="NZ_BSPB01000009.1"/>
</dbReference>
<keyword evidence="4 6" id="KW-0067">ATP-binding</keyword>
<comment type="caution">
    <text evidence="6">The sequence shown here is derived from an EMBL/GenBank/DDBJ whole genome shotgun (WGS) entry which is preliminary data.</text>
</comment>
<gene>
    <name evidence="6" type="ORF">GCM10007935_16020</name>
</gene>
<organism evidence="6 7">
    <name type="scientific">Hydrogenophaga electricum</name>
    <dbReference type="NCBI Taxonomy" id="1230953"/>
    <lineage>
        <taxon>Bacteria</taxon>
        <taxon>Pseudomonadati</taxon>
        <taxon>Pseudomonadota</taxon>
        <taxon>Betaproteobacteria</taxon>
        <taxon>Burkholderiales</taxon>
        <taxon>Comamonadaceae</taxon>
        <taxon>Hydrogenophaga</taxon>
    </lineage>
</organism>
<dbReference type="Proteomes" id="UP001156903">
    <property type="component" value="Unassembled WGS sequence"/>
</dbReference>
<dbReference type="SMART" id="SM00382">
    <property type="entry name" value="AAA"/>
    <property type="match status" value="1"/>
</dbReference>
<dbReference type="Pfam" id="PF12399">
    <property type="entry name" value="BCA_ABC_TP_C"/>
    <property type="match status" value="1"/>
</dbReference>
<dbReference type="PANTHER" id="PTHR45772:SF9">
    <property type="entry name" value="CONSERVED COMPONENT OF ABC TRANSPORTER FOR NATURAL AMINO ACIDS"/>
    <property type="match status" value="1"/>
</dbReference>
<evidence type="ECO:0000256" key="4">
    <source>
        <dbReference type="ARBA" id="ARBA00022840"/>
    </source>
</evidence>
<name>A0ABQ6C1G7_9BURK</name>
<dbReference type="PANTHER" id="PTHR45772">
    <property type="entry name" value="CONSERVED COMPONENT OF ABC TRANSPORTER FOR NATURAL AMINO ACIDS-RELATED"/>
    <property type="match status" value="1"/>
</dbReference>
<evidence type="ECO:0000256" key="2">
    <source>
        <dbReference type="ARBA" id="ARBA00022475"/>
    </source>
</evidence>
<dbReference type="CDD" id="cd03219">
    <property type="entry name" value="ABC_Mj1267_LivG_branched"/>
    <property type="match status" value="1"/>
</dbReference>
<dbReference type="InterPro" id="IPR017871">
    <property type="entry name" value="ABC_transporter-like_CS"/>
</dbReference>
<accession>A0ABQ6C1G7</accession>
<dbReference type="InterPro" id="IPR032823">
    <property type="entry name" value="BCA_ABC_TP_C"/>
</dbReference>
<dbReference type="PROSITE" id="PS50893">
    <property type="entry name" value="ABC_TRANSPORTER_2"/>
    <property type="match status" value="1"/>
</dbReference>
<dbReference type="SUPFAM" id="SSF52540">
    <property type="entry name" value="P-loop containing nucleoside triphosphate hydrolases"/>
    <property type="match status" value="1"/>
</dbReference>
<dbReference type="InterPro" id="IPR003439">
    <property type="entry name" value="ABC_transporter-like_ATP-bd"/>
</dbReference>
<evidence type="ECO:0000313" key="7">
    <source>
        <dbReference type="Proteomes" id="UP001156903"/>
    </source>
</evidence>
<feature type="domain" description="ABC transporter" evidence="5">
    <location>
        <begin position="24"/>
        <end position="272"/>
    </location>
</feature>
<dbReference type="InterPro" id="IPR027417">
    <property type="entry name" value="P-loop_NTPase"/>
</dbReference>
<dbReference type="EMBL" id="BSPB01000009">
    <property type="protein sequence ID" value="GLS14171.1"/>
    <property type="molecule type" value="Genomic_DNA"/>
</dbReference>
<dbReference type="InterPro" id="IPR003593">
    <property type="entry name" value="AAA+_ATPase"/>
</dbReference>
<reference evidence="7" key="1">
    <citation type="journal article" date="2019" name="Int. J. Syst. Evol. Microbiol.">
        <title>The Global Catalogue of Microorganisms (GCM) 10K type strain sequencing project: providing services to taxonomists for standard genome sequencing and annotation.</title>
        <authorList>
            <consortium name="The Broad Institute Genomics Platform"/>
            <consortium name="The Broad Institute Genome Sequencing Center for Infectious Disease"/>
            <person name="Wu L."/>
            <person name="Ma J."/>
        </authorList>
    </citation>
    <scope>NUCLEOTIDE SEQUENCE [LARGE SCALE GENOMIC DNA]</scope>
    <source>
        <strain evidence="7">NBRC 109341</strain>
    </source>
</reference>
<keyword evidence="1" id="KW-0813">Transport</keyword>
<keyword evidence="2" id="KW-0472">Membrane</keyword>
<evidence type="ECO:0000256" key="3">
    <source>
        <dbReference type="ARBA" id="ARBA00022741"/>
    </source>
</evidence>
<evidence type="ECO:0000259" key="5">
    <source>
        <dbReference type="PROSITE" id="PS50893"/>
    </source>
</evidence>
<dbReference type="GO" id="GO:0005524">
    <property type="term" value="F:ATP binding"/>
    <property type="evidence" value="ECO:0007669"/>
    <property type="project" value="UniProtKB-KW"/>
</dbReference>
<dbReference type="Pfam" id="PF00005">
    <property type="entry name" value="ABC_tran"/>
    <property type="match status" value="1"/>
</dbReference>
<keyword evidence="2" id="KW-1003">Cell membrane</keyword>
<dbReference type="PROSITE" id="PS00211">
    <property type="entry name" value="ABC_TRANSPORTER_1"/>
    <property type="match status" value="1"/>
</dbReference>